<evidence type="ECO:0000313" key="2">
    <source>
        <dbReference type="EMBL" id="GBP64741.1"/>
    </source>
</evidence>
<name>A0A4C1XLU9_EUMVA</name>
<reference evidence="2 3" key="1">
    <citation type="journal article" date="2019" name="Commun. Biol.">
        <title>The bagworm genome reveals a unique fibroin gene that provides high tensile strength.</title>
        <authorList>
            <person name="Kono N."/>
            <person name="Nakamura H."/>
            <person name="Ohtoshi R."/>
            <person name="Tomita M."/>
            <person name="Numata K."/>
            <person name="Arakawa K."/>
        </authorList>
    </citation>
    <scope>NUCLEOTIDE SEQUENCE [LARGE SCALE GENOMIC DNA]</scope>
</reference>
<proteinExistence type="predicted"/>
<feature type="region of interest" description="Disordered" evidence="1">
    <location>
        <begin position="1"/>
        <end position="48"/>
    </location>
</feature>
<accession>A0A4C1XLU9</accession>
<organism evidence="2 3">
    <name type="scientific">Eumeta variegata</name>
    <name type="common">Bagworm moth</name>
    <name type="synonym">Eumeta japonica</name>
    <dbReference type="NCBI Taxonomy" id="151549"/>
    <lineage>
        <taxon>Eukaryota</taxon>
        <taxon>Metazoa</taxon>
        <taxon>Ecdysozoa</taxon>
        <taxon>Arthropoda</taxon>
        <taxon>Hexapoda</taxon>
        <taxon>Insecta</taxon>
        <taxon>Pterygota</taxon>
        <taxon>Neoptera</taxon>
        <taxon>Endopterygota</taxon>
        <taxon>Lepidoptera</taxon>
        <taxon>Glossata</taxon>
        <taxon>Ditrysia</taxon>
        <taxon>Tineoidea</taxon>
        <taxon>Psychidae</taxon>
        <taxon>Oiketicinae</taxon>
        <taxon>Eumeta</taxon>
    </lineage>
</organism>
<evidence type="ECO:0000313" key="3">
    <source>
        <dbReference type="Proteomes" id="UP000299102"/>
    </source>
</evidence>
<keyword evidence="3" id="KW-1185">Reference proteome</keyword>
<gene>
    <name evidence="2" type="ORF">EVAR_56773_1</name>
</gene>
<dbReference type="Proteomes" id="UP000299102">
    <property type="component" value="Unassembled WGS sequence"/>
</dbReference>
<dbReference type="AlphaFoldDB" id="A0A4C1XLU9"/>
<protein>
    <submittedName>
        <fullName evidence="2">Uncharacterized protein</fullName>
    </submittedName>
</protein>
<feature type="compositionally biased region" description="Polar residues" evidence="1">
    <location>
        <begin position="34"/>
        <end position="45"/>
    </location>
</feature>
<comment type="caution">
    <text evidence="2">The sequence shown here is derived from an EMBL/GenBank/DDBJ whole genome shotgun (WGS) entry which is preliminary data.</text>
</comment>
<evidence type="ECO:0000256" key="1">
    <source>
        <dbReference type="SAM" id="MobiDB-lite"/>
    </source>
</evidence>
<dbReference type="EMBL" id="BGZK01000907">
    <property type="protein sequence ID" value="GBP64741.1"/>
    <property type="molecule type" value="Genomic_DNA"/>
</dbReference>
<sequence>MITISLPLERKNPKKSPKTDSYPRLCPQQIHGGENNQRGSKQSWSRGPPAVHLVRLPLIKLQQRQRLSQRTSKRTVVKRSSWVVPASVDRRKLPAEAFELLRVNNATLRHAFTYPTRENRSRARSLQRWVKARIIEVKNEEWSNFMEDITPTHQAFWEITKALNSEGYRDAPAPGYKIGPIPCWHPNDFLYRGDSLKESPIWQVTRRQHPRVLSGRARGS</sequence>
<dbReference type="OrthoDB" id="7487383at2759"/>